<dbReference type="InterPro" id="IPR027443">
    <property type="entry name" value="IPNS-like_sf"/>
</dbReference>
<dbReference type="Pfam" id="PF03171">
    <property type="entry name" value="2OG-FeII_Oxy"/>
    <property type="match status" value="1"/>
</dbReference>
<sequence length="118" mass="12678">MKLGGVLMELLSATLGLNPSCLNDIGCLEGLVILGHYYPECPEPKLTMGTTRHSDPGFLTILLQDQLGGLQVLCQGEWVDVPPMHGGLVVNIGDLLQLISNDKFKSSEHRVLANDVGP</sequence>
<comment type="caution">
    <text evidence="7">The sequence shown here is derived from an EMBL/GenBank/DDBJ whole genome shotgun (WGS) entry which is preliminary data.</text>
</comment>
<evidence type="ECO:0000256" key="4">
    <source>
        <dbReference type="ARBA" id="ARBA00023004"/>
    </source>
</evidence>
<evidence type="ECO:0000256" key="3">
    <source>
        <dbReference type="ARBA" id="ARBA00023002"/>
    </source>
</evidence>
<dbReference type="Proteomes" id="UP001417504">
    <property type="component" value="Unassembled WGS sequence"/>
</dbReference>
<dbReference type="PANTHER" id="PTHR10209:SF859">
    <property type="entry name" value="OS03G0690500 PROTEIN"/>
    <property type="match status" value="1"/>
</dbReference>
<evidence type="ECO:0000313" key="7">
    <source>
        <dbReference type="EMBL" id="KAK9153136.1"/>
    </source>
</evidence>
<dbReference type="EMBL" id="JBBNAE010000001">
    <property type="protein sequence ID" value="KAK9153136.1"/>
    <property type="molecule type" value="Genomic_DNA"/>
</dbReference>
<keyword evidence="2" id="KW-0479">Metal-binding</keyword>
<keyword evidence="3" id="KW-0560">Oxidoreductase</keyword>
<dbReference type="InterPro" id="IPR044861">
    <property type="entry name" value="IPNS-like_FE2OG_OXY"/>
</dbReference>
<dbReference type="InterPro" id="IPR005123">
    <property type="entry name" value="Oxoglu/Fe-dep_dioxygenase_dom"/>
</dbReference>
<feature type="signal peptide" evidence="5">
    <location>
        <begin position="1"/>
        <end position="16"/>
    </location>
</feature>
<evidence type="ECO:0000256" key="5">
    <source>
        <dbReference type="SAM" id="SignalP"/>
    </source>
</evidence>
<keyword evidence="8" id="KW-1185">Reference proteome</keyword>
<dbReference type="GO" id="GO:0046872">
    <property type="term" value="F:metal ion binding"/>
    <property type="evidence" value="ECO:0007669"/>
    <property type="project" value="UniProtKB-KW"/>
</dbReference>
<protein>
    <recommendedName>
        <fullName evidence="6">Fe2OG dioxygenase domain-containing protein</fullName>
    </recommendedName>
</protein>
<feature type="domain" description="Fe2OG dioxygenase" evidence="6">
    <location>
        <begin position="29"/>
        <end position="118"/>
    </location>
</feature>
<accession>A0AAP0KIE4</accession>
<dbReference type="Gene3D" id="2.60.120.330">
    <property type="entry name" value="B-lactam Antibiotic, Isopenicillin N Synthase, Chain"/>
    <property type="match status" value="1"/>
</dbReference>
<dbReference type="PANTHER" id="PTHR10209">
    <property type="entry name" value="OXIDOREDUCTASE, 2OG-FE II OXYGENASE FAMILY PROTEIN"/>
    <property type="match status" value="1"/>
</dbReference>
<organism evidence="7 8">
    <name type="scientific">Stephania japonica</name>
    <dbReference type="NCBI Taxonomy" id="461633"/>
    <lineage>
        <taxon>Eukaryota</taxon>
        <taxon>Viridiplantae</taxon>
        <taxon>Streptophyta</taxon>
        <taxon>Embryophyta</taxon>
        <taxon>Tracheophyta</taxon>
        <taxon>Spermatophyta</taxon>
        <taxon>Magnoliopsida</taxon>
        <taxon>Ranunculales</taxon>
        <taxon>Menispermaceae</taxon>
        <taxon>Menispermoideae</taxon>
        <taxon>Cissampelideae</taxon>
        <taxon>Stephania</taxon>
    </lineage>
</organism>
<dbReference type="PROSITE" id="PS51471">
    <property type="entry name" value="FE2OG_OXY"/>
    <property type="match status" value="1"/>
</dbReference>
<keyword evidence="4" id="KW-0408">Iron</keyword>
<evidence type="ECO:0000313" key="8">
    <source>
        <dbReference type="Proteomes" id="UP001417504"/>
    </source>
</evidence>
<dbReference type="SUPFAM" id="SSF51197">
    <property type="entry name" value="Clavaminate synthase-like"/>
    <property type="match status" value="1"/>
</dbReference>
<reference evidence="7 8" key="1">
    <citation type="submission" date="2024-01" db="EMBL/GenBank/DDBJ databases">
        <title>Genome assemblies of Stephania.</title>
        <authorList>
            <person name="Yang L."/>
        </authorList>
    </citation>
    <scope>NUCLEOTIDE SEQUENCE [LARGE SCALE GENOMIC DNA]</scope>
    <source>
        <strain evidence="7">QJT</strain>
        <tissue evidence="7">Leaf</tissue>
    </source>
</reference>
<name>A0AAP0KIE4_9MAGN</name>
<proteinExistence type="inferred from homology"/>
<dbReference type="GO" id="GO:0051213">
    <property type="term" value="F:dioxygenase activity"/>
    <property type="evidence" value="ECO:0007669"/>
    <property type="project" value="UniProtKB-ARBA"/>
</dbReference>
<evidence type="ECO:0000256" key="2">
    <source>
        <dbReference type="ARBA" id="ARBA00022723"/>
    </source>
</evidence>
<gene>
    <name evidence="7" type="ORF">Sjap_000616</name>
</gene>
<dbReference type="AlphaFoldDB" id="A0AAP0KIE4"/>
<keyword evidence="5" id="KW-0732">Signal</keyword>
<evidence type="ECO:0000259" key="6">
    <source>
        <dbReference type="PROSITE" id="PS51471"/>
    </source>
</evidence>
<evidence type="ECO:0000256" key="1">
    <source>
        <dbReference type="ARBA" id="ARBA00008056"/>
    </source>
</evidence>
<feature type="chain" id="PRO_5042912165" description="Fe2OG dioxygenase domain-containing protein" evidence="5">
    <location>
        <begin position="17"/>
        <end position="118"/>
    </location>
</feature>
<comment type="similarity">
    <text evidence="1">Belongs to the iron/ascorbate-dependent oxidoreductase family.</text>
</comment>